<sequence length="136" mass="13551">MGTEAGGGAGEGGGAVAGRRHRGRRVRRVSPGRPEPAQPHLGKVGAPGDQGAGACGLGKEGGGPAARGARASTALPAWRWRPGAGRLGTAKAARRTAQGREAAAGNSSCQSPLVVAARKREGSNRRSGDRLSRSGT</sequence>
<feature type="compositionally biased region" description="Low complexity" evidence="1">
    <location>
        <begin position="66"/>
        <end position="77"/>
    </location>
</feature>
<feature type="compositionally biased region" description="Gly residues" evidence="1">
    <location>
        <begin position="1"/>
        <end position="16"/>
    </location>
</feature>
<feature type="region of interest" description="Disordered" evidence="1">
    <location>
        <begin position="1"/>
        <end position="136"/>
    </location>
</feature>
<organism evidence="2">
    <name type="scientific">Oryza sativa subsp. japonica</name>
    <name type="common">Rice</name>
    <dbReference type="NCBI Taxonomy" id="39947"/>
    <lineage>
        <taxon>Eukaryota</taxon>
        <taxon>Viridiplantae</taxon>
        <taxon>Streptophyta</taxon>
        <taxon>Embryophyta</taxon>
        <taxon>Tracheophyta</taxon>
        <taxon>Spermatophyta</taxon>
        <taxon>Magnoliopsida</taxon>
        <taxon>Liliopsida</taxon>
        <taxon>Poales</taxon>
        <taxon>Poaceae</taxon>
        <taxon>BOP clade</taxon>
        <taxon>Oryzoideae</taxon>
        <taxon>Oryzeae</taxon>
        <taxon>Oryzinae</taxon>
        <taxon>Oryza</taxon>
        <taxon>Oryza sativa</taxon>
    </lineage>
</organism>
<reference evidence="2" key="2">
    <citation type="submission" date="2008-12" db="EMBL/GenBank/DDBJ databases">
        <title>Improved gene annotation of the rice (Oryza sativa) genomes.</title>
        <authorList>
            <person name="Wang J."/>
            <person name="Li R."/>
            <person name="Fan W."/>
            <person name="Huang Q."/>
            <person name="Zhang J."/>
            <person name="Zhou Y."/>
            <person name="Hu Y."/>
            <person name="Zi S."/>
            <person name="Li J."/>
            <person name="Ni P."/>
            <person name="Zheng H."/>
            <person name="Zhang Y."/>
            <person name="Zhao M."/>
            <person name="Hao Q."/>
            <person name="McDermott J."/>
            <person name="Samudrala R."/>
            <person name="Kristiansen K."/>
            <person name="Wong G.K.-S."/>
        </authorList>
    </citation>
    <scope>NUCLEOTIDE SEQUENCE</scope>
</reference>
<feature type="compositionally biased region" description="Basic residues" evidence="1">
    <location>
        <begin position="18"/>
        <end position="30"/>
    </location>
</feature>
<name>A3AT87_ORYSJ</name>
<proteinExistence type="predicted"/>
<evidence type="ECO:0000313" key="2">
    <source>
        <dbReference type="EMBL" id="EAZ30526.1"/>
    </source>
</evidence>
<dbReference type="Proteomes" id="UP000007752">
    <property type="component" value="Chromosome 4"/>
</dbReference>
<feature type="compositionally biased region" description="Gly residues" evidence="1">
    <location>
        <begin position="48"/>
        <end position="65"/>
    </location>
</feature>
<evidence type="ECO:0000256" key="1">
    <source>
        <dbReference type="SAM" id="MobiDB-lite"/>
    </source>
</evidence>
<dbReference type="AlphaFoldDB" id="A3AT87"/>
<dbReference type="EMBL" id="CM000141">
    <property type="protein sequence ID" value="EAZ30526.1"/>
    <property type="molecule type" value="Genomic_DNA"/>
</dbReference>
<reference evidence="2" key="1">
    <citation type="journal article" date="2005" name="PLoS Biol.">
        <title>The genomes of Oryza sativa: a history of duplications.</title>
        <authorList>
            <person name="Yu J."/>
            <person name="Wang J."/>
            <person name="Lin W."/>
            <person name="Li S."/>
            <person name="Li H."/>
            <person name="Zhou J."/>
            <person name="Ni P."/>
            <person name="Dong W."/>
            <person name="Hu S."/>
            <person name="Zeng C."/>
            <person name="Zhang J."/>
            <person name="Zhang Y."/>
            <person name="Li R."/>
            <person name="Xu Z."/>
            <person name="Li S."/>
            <person name="Li X."/>
            <person name="Zheng H."/>
            <person name="Cong L."/>
            <person name="Lin L."/>
            <person name="Yin J."/>
            <person name="Geng J."/>
            <person name="Li G."/>
            <person name="Shi J."/>
            <person name="Liu J."/>
            <person name="Lv H."/>
            <person name="Li J."/>
            <person name="Wang J."/>
            <person name="Deng Y."/>
            <person name="Ran L."/>
            <person name="Shi X."/>
            <person name="Wang X."/>
            <person name="Wu Q."/>
            <person name="Li C."/>
            <person name="Ren X."/>
            <person name="Wang J."/>
            <person name="Wang X."/>
            <person name="Li D."/>
            <person name="Liu D."/>
            <person name="Zhang X."/>
            <person name="Ji Z."/>
            <person name="Zhao W."/>
            <person name="Sun Y."/>
            <person name="Zhang Z."/>
            <person name="Bao J."/>
            <person name="Han Y."/>
            <person name="Dong L."/>
            <person name="Ji J."/>
            <person name="Chen P."/>
            <person name="Wu S."/>
            <person name="Liu J."/>
            <person name="Xiao Y."/>
            <person name="Bu D."/>
            <person name="Tan J."/>
            <person name="Yang L."/>
            <person name="Ye C."/>
            <person name="Zhang J."/>
            <person name="Xu J."/>
            <person name="Zhou Y."/>
            <person name="Yu Y."/>
            <person name="Zhang B."/>
            <person name="Zhuang S."/>
            <person name="Wei H."/>
            <person name="Liu B."/>
            <person name="Lei M."/>
            <person name="Yu H."/>
            <person name="Li Y."/>
            <person name="Xu H."/>
            <person name="Wei S."/>
            <person name="He X."/>
            <person name="Fang L."/>
            <person name="Zhang Z."/>
            <person name="Zhang Y."/>
            <person name="Huang X."/>
            <person name="Su Z."/>
            <person name="Tong W."/>
            <person name="Li J."/>
            <person name="Tong Z."/>
            <person name="Li S."/>
            <person name="Ye J."/>
            <person name="Wang L."/>
            <person name="Fang L."/>
            <person name="Lei T."/>
            <person name="Chen C."/>
            <person name="Chen H."/>
            <person name="Xu Z."/>
            <person name="Li H."/>
            <person name="Huang H."/>
            <person name="Zhang F."/>
            <person name="Xu H."/>
            <person name="Li N."/>
            <person name="Zhao C."/>
            <person name="Li S."/>
            <person name="Dong L."/>
            <person name="Huang Y."/>
            <person name="Li L."/>
            <person name="Xi Y."/>
            <person name="Qi Q."/>
            <person name="Li W."/>
            <person name="Zhang B."/>
            <person name="Hu W."/>
            <person name="Zhang Y."/>
            <person name="Tian X."/>
            <person name="Jiao Y."/>
            <person name="Liang X."/>
            <person name="Jin J."/>
            <person name="Gao L."/>
            <person name="Zheng W."/>
            <person name="Hao B."/>
            <person name="Liu S."/>
            <person name="Wang W."/>
            <person name="Yuan L."/>
            <person name="Cao M."/>
            <person name="McDermott J."/>
            <person name="Samudrala R."/>
            <person name="Wang J."/>
            <person name="Wong G.K."/>
            <person name="Yang H."/>
        </authorList>
    </citation>
    <scope>NUCLEOTIDE SEQUENCE [LARGE SCALE GENOMIC DNA]</scope>
</reference>
<feature type="compositionally biased region" description="Basic and acidic residues" evidence="1">
    <location>
        <begin position="118"/>
        <end position="136"/>
    </location>
</feature>
<gene>
    <name evidence="2" type="ORF">OsJ_14574</name>
</gene>
<protein>
    <submittedName>
        <fullName evidence="2">Uncharacterized protein</fullName>
    </submittedName>
</protein>
<accession>A3AT87</accession>